<organism evidence="2 3">
    <name type="scientific">Xylocopa violacea</name>
    <name type="common">Violet carpenter bee</name>
    <name type="synonym">Apis violacea</name>
    <dbReference type="NCBI Taxonomy" id="135666"/>
    <lineage>
        <taxon>Eukaryota</taxon>
        <taxon>Metazoa</taxon>
        <taxon>Ecdysozoa</taxon>
        <taxon>Arthropoda</taxon>
        <taxon>Hexapoda</taxon>
        <taxon>Insecta</taxon>
        <taxon>Pterygota</taxon>
        <taxon>Neoptera</taxon>
        <taxon>Endopterygota</taxon>
        <taxon>Hymenoptera</taxon>
        <taxon>Apocrita</taxon>
        <taxon>Aculeata</taxon>
        <taxon>Apoidea</taxon>
        <taxon>Anthophila</taxon>
        <taxon>Apidae</taxon>
        <taxon>Xylocopa</taxon>
        <taxon>Xylocopa</taxon>
    </lineage>
</organism>
<proteinExistence type="predicted"/>
<sequence length="2859" mass="321498">MVYVPVRTSPRPWPTIGRPRSGRDIRLSTATMRAPNPRRPPLTSTAIRFFPCTLICLSLVLFVIRAGEPRSVPDDENGQAPVVGVDVSAKDRGTASEALEQVRRTLVDAQGSERVVSEESGTEQEKVSSRGPNAVGRSDEKEDEKRIDAANVAEVSESSEPLKEDDEEASVAKKRRRNDVALGGKPEDETEEGSVARVDEAKDQGIRRFDVRIDAENVASEIKKEVRGKEVEQLTEEALNYYRKSGKIEDDDTSKSDEDVSSNESAESEENRKYRSLVKSDGKSKRKSSTVYLNAEEKKIPDGEQQSIVEGQIKKLISIRDDALGAQKSDQVDEVKLLSAKQEIGVDEVAITQEEAQGERRDKSERQKSARAQDLQVRLLTPDTVVYNILQDALETYPSDEPLVSYIDLKNDSLKKLLTSDQLNILQMAEKLLPQTLRREYTERMLSCVRRFDYFSCVKYFAWPLIKQYFPALPAFPDYQSWYPVISLPPQYPIFPYPGFSEDIGELPEVVDADATRTRKPRPEVIIFQVLQNTLKEQQSRVATSPSYLDQSTDTYVALIPQDQLLTINMAEQLIPVPNRPEFIQKTVRCMKEYNYVACFKYSTWPTVRQFIPTLPDISSLLPDFQVPGLSDVDAYVPRVPTYSNLKYYWPIEGAVGEQLSNGPSYVPLKKSENVLQTSDELEIKILDILLKLLKNSDQGREIPSYAVPGYSAALTIFTTRQIDILQLAENLVPPTARPTLVSDILVYLQRNNNFIDAARLVIWPNIAKYVPNLPEFPQEDIAKDRILSADEGPLKSTGNSINSAESVQERGIPNAEKENKGILFVQDKESQNRVAASVPVISVTGTRFVPIFTELPESVILNILRSVQLQSLKSTDTYSTIVKNQQFLDLITEQQANIIGIVDTLLPESSRPQFANTMLDCLRKNNFLLCTRDIVWPTLTQYFPWLPSFPNFGILASTPSVNSSSSVTSNQTLTEPSSGTTPLSETDVKTGQHGDTTVTITDTRFYPIYNEPPETVVLNILKAVQLSIPSLPGPPAPARAQEFSLLLTEQQLNVLQTAENLLPASIRAEYVNQIGLCIREGNFLDCIRDIIWPPIAKYYPWLPSFPNFGTAQNLQRVSGDVKTGKHGYISVPTTDARLYPIYSEPSEAVLLDILKTAQLSIPSLPGPPAPARAPELPSSLTKQQVNILQTAESLLPTSVRAAYANQIELCVRERKFLDCARDIIWPSIAEHYLWFPSFPNSGTVHNLELIRRAPIHPEILSVSNVKVPQDELLRLTEDKTEMTLLNILGNSPELDKSYLNTADPIAANLTQQQINILRLIERGVPEDKRKSYVALLLRCLTRYTFTGCTYRIGWPLLKQFVPSLPELGLSHYISEFLDINYITDPGQESSQAPSLSQIFSSLQLSPISNLSESAPSSGSSQISGSSQLSETSKLSALSQVSGISQLNYLDYLSSQQFFSFLEFPNFSEALNLQAILSFPDHPSYLKVLRFLHHLSFLELPSNPAVLSFLEFPNILEVLSFQEALSFLDHLSSLEFPSTLELLSFLDFRNISEVLSFLEFPNILEVLNFLELPSILEALSFLEFPRNLDHLSCLEALNLLDHLSCPKVLSSLEALSYLDHLSFLEFLNIPEVLRFLEFPNIPGVLSFLEFPSILEVLSSLEFPNILEVLNFLEFPSNLDLHSLLEAISLLEALSLLVHLFCPKVLSSPHHLSFLEALSYLDHLNLLEFPSIPEVLSFLEFLSIPEVLRFLEFPNIPGVLSFLEFPSILEVLSSLEFPNILEVLNFLEFPSNLDLHSLLEALSLLVHLICPKVLSSPHHLSFLEALIYPDHLSLLEFPSIPEVLNSLEFPNILQVFSFLELPSYLEVLSFLELPSYLEVLSFLEVPSILAVLSSLEFPNILEVLNFLEFPSNLDLHSLPEALSLLVHLSCPKVLSSPHHLSFLEALIYPDHLSLLEFPSIPEVLNSQEFPNILQVLSFLELPSYLEVLSFLEVPNILQVLSFLELPNYLEVLSFLEFPSNLDHLSCLEALSFLVHLSCPKVLRSLHHLSFLEVLSYLDHLSLLEFPSRLGVLSFLESLSILDQVNSLEALSFLVRLSYLDHLNYPGVLKFLDRLSYLELPSFLEVLNFRQVLSFLHRLNCPEIPSSLEVLRFLDRLSCPQVLRFLRVRSFLVALNSSEPLSVLVLPNSPPLNIPQLSLHVGGLVTKGSQNLPILLRSDAQEDKSSGSPSTTPSVDTEGIVPEYAGQPPGIPIDVSSERVQVPKNVQRQSEPRTDTKSPAQVKTRKRRSTMDILSSYYDADDTPDILETSSSAPETFPNITESEYLQLLIKLKENARFTGTSASKSKEYLVDTLNSTMRNSLTADQYEILKIVQDLDTQPSSKGITQQIVQCIQSLSFIRCLGIFIWPVISSNLPSILPSFPSLPSLPSFGGILGRSLDSDDSQLQDFFGMSTSEVEKELLERKASIEGYLLDSYRRLAEDKFQIDVGFFKIRGYGNSELGISFSGFREARGAKLKDNKNLPSILTIISDIMEEVLDQRPEGERSKKEKEKEKRERSIDDSRETEIQFLKDSEEYVDIKRSMNDDEIITMFLDKIKSNDTEADNGNESYFSADDAYNAFEVLFGTKLHDKLANNVETLHQQLRIMADGGPIDKEVDIVSLESQKDSDELKVLPLKSHVVYDFDTESYRDRGEEKQREKRAKNVFESFLEFHRGEYLKDSDAESFETVEENRIVDEEPEKAPRRNLVLQLPRLHDEIVSKKMTNLMTDLGRGFRTKMTQMMPGFGLILSFFLQMALAHARAAASMAGMISNIALGSAMIGLMRDSLFGSNNQPQVKYVYDNDKTGPGITWPARYESGSHYYG</sequence>
<feature type="compositionally biased region" description="Basic and acidic residues" evidence="1">
    <location>
        <begin position="137"/>
        <end position="148"/>
    </location>
</feature>
<comment type="caution">
    <text evidence="2">The sequence shown here is derived from an EMBL/GenBank/DDBJ whole genome shotgun (WGS) entry which is preliminary data.</text>
</comment>
<name>A0ABP1NK20_XYLVO</name>
<accession>A0ABP1NK20</accession>
<protein>
    <recommendedName>
        <fullName evidence="4">F-box domain-containing protein</fullName>
    </recommendedName>
</protein>
<gene>
    <name evidence="2" type="ORF">XYLVIOL_LOCUS4972</name>
</gene>
<feature type="region of interest" description="Disordered" evidence="1">
    <location>
        <begin position="241"/>
        <end position="291"/>
    </location>
</feature>
<feature type="compositionally biased region" description="Polar residues" evidence="1">
    <location>
        <begin position="2224"/>
        <end position="2233"/>
    </location>
</feature>
<evidence type="ECO:0000313" key="3">
    <source>
        <dbReference type="Proteomes" id="UP001642520"/>
    </source>
</evidence>
<feature type="compositionally biased region" description="Polar residues" evidence="1">
    <location>
        <begin position="972"/>
        <end position="985"/>
    </location>
</feature>
<reference evidence="2 3" key="1">
    <citation type="submission" date="2024-08" db="EMBL/GenBank/DDBJ databases">
        <authorList>
            <person name="Will J Nash"/>
            <person name="Angela Man"/>
            <person name="Seanna McTaggart"/>
            <person name="Kendall Baker"/>
            <person name="Tom Barker"/>
            <person name="Leah Catchpole"/>
            <person name="Alex Durrant"/>
            <person name="Karim Gharbi"/>
            <person name="Naomi Irish"/>
            <person name="Gemy Kaithakottil"/>
            <person name="Debby Ku"/>
            <person name="Aaliyah Providence"/>
            <person name="Felix Shaw"/>
            <person name="David Swarbreck"/>
            <person name="Chris Watkins"/>
            <person name="Ann M. McCartney"/>
            <person name="Giulio Formenti"/>
            <person name="Alice Mouton"/>
            <person name="Noel Vella"/>
            <person name="Bjorn M von Reumont"/>
            <person name="Adriana Vella"/>
            <person name="Wilfried Haerty"/>
        </authorList>
    </citation>
    <scope>NUCLEOTIDE SEQUENCE [LARGE SCALE GENOMIC DNA]</scope>
</reference>
<feature type="compositionally biased region" description="Basic and acidic residues" evidence="1">
    <location>
        <begin position="269"/>
        <end position="283"/>
    </location>
</feature>
<evidence type="ECO:0008006" key="4">
    <source>
        <dbReference type="Google" id="ProtNLM"/>
    </source>
</evidence>
<feature type="region of interest" description="Disordered" evidence="1">
    <location>
        <begin position="2216"/>
        <end position="2287"/>
    </location>
</feature>
<feature type="region of interest" description="Disordered" evidence="1">
    <location>
        <begin position="69"/>
        <end position="88"/>
    </location>
</feature>
<feature type="compositionally biased region" description="Basic and acidic residues" evidence="1">
    <location>
        <begin position="197"/>
        <end position="209"/>
    </location>
</feature>
<feature type="region of interest" description="Disordered" evidence="1">
    <location>
        <begin position="793"/>
        <end position="813"/>
    </location>
</feature>
<dbReference type="Proteomes" id="UP001642520">
    <property type="component" value="Unassembled WGS sequence"/>
</dbReference>
<keyword evidence="3" id="KW-1185">Reference proteome</keyword>
<evidence type="ECO:0000256" key="1">
    <source>
        <dbReference type="SAM" id="MobiDB-lite"/>
    </source>
</evidence>
<dbReference type="EMBL" id="CAXAJV020001292">
    <property type="protein sequence ID" value="CAL7941379.1"/>
    <property type="molecule type" value="Genomic_DNA"/>
</dbReference>
<feature type="region of interest" description="Disordered" evidence="1">
    <location>
        <begin position="2536"/>
        <end position="2558"/>
    </location>
</feature>
<feature type="compositionally biased region" description="Polar residues" evidence="1">
    <location>
        <begin position="797"/>
        <end position="807"/>
    </location>
</feature>
<feature type="region of interest" description="Disordered" evidence="1">
    <location>
        <begin position="110"/>
        <end position="209"/>
    </location>
</feature>
<feature type="region of interest" description="Disordered" evidence="1">
    <location>
        <begin position="966"/>
        <end position="996"/>
    </location>
</feature>
<evidence type="ECO:0000313" key="2">
    <source>
        <dbReference type="EMBL" id="CAL7941379.1"/>
    </source>
</evidence>